<dbReference type="InterPro" id="IPR011701">
    <property type="entry name" value="MFS"/>
</dbReference>
<comment type="subcellular location">
    <subcellularLocation>
        <location evidence="1">Cell membrane</location>
        <topology evidence="1">Multi-pass membrane protein</topology>
    </subcellularLocation>
</comment>
<gene>
    <name evidence="9" type="ORF">RV14_GL000352</name>
</gene>
<feature type="transmembrane region" description="Helical" evidence="7">
    <location>
        <begin position="250"/>
        <end position="270"/>
    </location>
</feature>
<feature type="transmembrane region" description="Helical" evidence="7">
    <location>
        <begin position="46"/>
        <end position="66"/>
    </location>
</feature>
<evidence type="ECO:0000256" key="4">
    <source>
        <dbReference type="ARBA" id="ARBA00022692"/>
    </source>
</evidence>
<accession>A0A1L8WJK7</accession>
<dbReference type="PROSITE" id="PS50850">
    <property type="entry name" value="MFS"/>
    <property type="match status" value="1"/>
</dbReference>
<dbReference type="GO" id="GO:0022857">
    <property type="term" value="F:transmembrane transporter activity"/>
    <property type="evidence" value="ECO:0007669"/>
    <property type="project" value="InterPro"/>
</dbReference>
<dbReference type="InterPro" id="IPR001958">
    <property type="entry name" value="Tet-R_TetA/multi-R_MdtG-like"/>
</dbReference>
<dbReference type="SUPFAM" id="SSF103473">
    <property type="entry name" value="MFS general substrate transporter"/>
    <property type="match status" value="1"/>
</dbReference>
<protein>
    <submittedName>
        <fullName evidence="9">Multidrug resistance protein</fullName>
    </submittedName>
</protein>
<comment type="caution">
    <text evidence="9">The sequence shown here is derived from an EMBL/GenBank/DDBJ whole genome shotgun (WGS) entry which is preliminary data.</text>
</comment>
<keyword evidence="4 7" id="KW-0812">Transmembrane</keyword>
<evidence type="ECO:0000256" key="1">
    <source>
        <dbReference type="ARBA" id="ARBA00004651"/>
    </source>
</evidence>
<keyword evidence="10" id="KW-1185">Reference proteome</keyword>
<keyword evidence="2" id="KW-0813">Transport</keyword>
<feature type="transmembrane region" description="Helical" evidence="7">
    <location>
        <begin position="210"/>
        <end position="238"/>
    </location>
</feature>
<keyword evidence="3" id="KW-1003">Cell membrane</keyword>
<evidence type="ECO:0000256" key="3">
    <source>
        <dbReference type="ARBA" id="ARBA00022475"/>
    </source>
</evidence>
<keyword evidence="5 7" id="KW-1133">Transmembrane helix</keyword>
<evidence type="ECO:0000259" key="8">
    <source>
        <dbReference type="PROSITE" id="PS50850"/>
    </source>
</evidence>
<dbReference type="CDD" id="cd17391">
    <property type="entry name" value="MFS_MdtG_MDR_like"/>
    <property type="match status" value="1"/>
</dbReference>
<sequence length="398" mass="43234">MQIQWKKNLFVAWIGCFFTGASFSLVMPFIPVYVEQLGTPSNQVELFSGLAISVTAFASAIVAPIWGNLADRKGRKLMMIRAAAGMTVTMGSLAFVPNAYWLLMMRFLNGILSGYIPNATAMIAFQAPKEKNGWALGTLSTGAIAGSLVGPSMGGALAQWFGMENVFLITGTLLLITTLLTIFLVKEDFHSVEKNDMISTKEIFSKVEHLPILIGLFITTLILQIGITTISPILTLYIRELSKDSENLLFVSGLIVSISGISAVFSSPKLGKLGDQIGNQKVLLAGLVLSFCCYLPMAFIATPLQLGVLRFILGFSTGALMPSINTIISKITPSEGVSRVYSYNQMCSNFGQVFGPMIGSTVAHAFNYRAVFIATSLFVLSNILLSLFNFRKLLQQRL</sequence>
<feature type="transmembrane region" description="Helical" evidence="7">
    <location>
        <begin position="134"/>
        <end position="154"/>
    </location>
</feature>
<dbReference type="STRING" id="150033.RV14_GL000352"/>
<dbReference type="AlphaFoldDB" id="A0A1L8WJK7"/>
<dbReference type="PRINTS" id="PR01035">
    <property type="entry name" value="TCRTETA"/>
</dbReference>
<feature type="transmembrane region" description="Helical" evidence="7">
    <location>
        <begin position="166"/>
        <end position="185"/>
    </location>
</feature>
<dbReference type="Pfam" id="PF00083">
    <property type="entry name" value="Sugar_tr"/>
    <property type="match status" value="1"/>
</dbReference>
<evidence type="ECO:0000313" key="10">
    <source>
        <dbReference type="Proteomes" id="UP000182152"/>
    </source>
</evidence>
<feature type="domain" description="Major facilitator superfamily (MFS) profile" evidence="8">
    <location>
        <begin position="8"/>
        <end position="394"/>
    </location>
</feature>
<feature type="transmembrane region" description="Helical" evidence="7">
    <location>
        <begin position="308"/>
        <end position="328"/>
    </location>
</feature>
<evidence type="ECO:0000256" key="5">
    <source>
        <dbReference type="ARBA" id="ARBA00022989"/>
    </source>
</evidence>
<dbReference type="GO" id="GO:0005886">
    <property type="term" value="C:plasma membrane"/>
    <property type="evidence" value="ECO:0007669"/>
    <property type="project" value="UniProtKB-SubCell"/>
</dbReference>
<dbReference type="EMBL" id="JXLB01000011">
    <property type="protein sequence ID" value="OJG81197.1"/>
    <property type="molecule type" value="Genomic_DNA"/>
</dbReference>
<dbReference type="PANTHER" id="PTHR43414:SF6">
    <property type="entry name" value="MULTIDRUG RESISTANCE PROTEIN MDTG"/>
    <property type="match status" value="1"/>
</dbReference>
<dbReference type="RefSeq" id="WP_071855550.1">
    <property type="nucleotide sequence ID" value="NZ_JBCLRY010000008.1"/>
</dbReference>
<evidence type="ECO:0000256" key="6">
    <source>
        <dbReference type="ARBA" id="ARBA00023136"/>
    </source>
</evidence>
<dbReference type="InterPro" id="IPR020846">
    <property type="entry name" value="MFS_dom"/>
</dbReference>
<dbReference type="Gene3D" id="1.20.1250.20">
    <property type="entry name" value="MFS general substrate transporter like domains"/>
    <property type="match status" value="2"/>
</dbReference>
<dbReference type="Proteomes" id="UP000182152">
    <property type="component" value="Unassembled WGS sequence"/>
</dbReference>
<evidence type="ECO:0000313" key="9">
    <source>
        <dbReference type="EMBL" id="OJG81197.1"/>
    </source>
</evidence>
<organism evidence="9 10">
    <name type="scientific">Enterococcus ratti</name>
    <dbReference type="NCBI Taxonomy" id="150033"/>
    <lineage>
        <taxon>Bacteria</taxon>
        <taxon>Bacillati</taxon>
        <taxon>Bacillota</taxon>
        <taxon>Bacilli</taxon>
        <taxon>Lactobacillales</taxon>
        <taxon>Enterococcaceae</taxon>
        <taxon>Enterococcus</taxon>
    </lineage>
</organism>
<reference evidence="9 10" key="1">
    <citation type="submission" date="2014-12" db="EMBL/GenBank/DDBJ databases">
        <title>Draft genome sequences of 29 type strains of Enterococci.</title>
        <authorList>
            <person name="Zhong Z."/>
            <person name="Sun Z."/>
            <person name="Liu W."/>
            <person name="Zhang W."/>
            <person name="Zhang H."/>
        </authorList>
    </citation>
    <scope>NUCLEOTIDE SEQUENCE [LARGE SCALE GENOMIC DNA]</scope>
    <source>
        <strain evidence="9 10">DSM 15687</strain>
    </source>
</reference>
<name>A0A1L8WJK7_9ENTE</name>
<dbReference type="InterPro" id="IPR036259">
    <property type="entry name" value="MFS_trans_sf"/>
</dbReference>
<feature type="transmembrane region" description="Helical" evidence="7">
    <location>
        <begin position="282"/>
        <end position="302"/>
    </location>
</feature>
<evidence type="ECO:0000256" key="2">
    <source>
        <dbReference type="ARBA" id="ARBA00022448"/>
    </source>
</evidence>
<proteinExistence type="predicted"/>
<dbReference type="OrthoDB" id="65739at2"/>
<dbReference type="PANTHER" id="PTHR43414">
    <property type="entry name" value="MULTIDRUG RESISTANCE PROTEIN MDTG"/>
    <property type="match status" value="1"/>
</dbReference>
<evidence type="ECO:0000256" key="7">
    <source>
        <dbReference type="SAM" id="Phobius"/>
    </source>
</evidence>
<dbReference type="InterPro" id="IPR005828">
    <property type="entry name" value="MFS_sugar_transport-like"/>
</dbReference>
<keyword evidence="6 7" id="KW-0472">Membrane</keyword>
<feature type="transmembrane region" description="Helical" evidence="7">
    <location>
        <begin position="78"/>
        <end position="101"/>
    </location>
</feature>
<feature type="transmembrane region" description="Helical" evidence="7">
    <location>
        <begin position="372"/>
        <end position="390"/>
    </location>
</feature>
<feature type="transmembrane region" description="Helical" evidence="7">
    <location>
        <begin position="12"/>
        <end position="34"/>
    </location>
</feature>
<dbReference type="Pfam" id="PF07690">
    <property type="entry name" value="MFS_1"/>
    <property type="match status" value="1"/>
</dbReference>